<keyword evidence="4" id="KW-1185">Reference proteome</keyword>
<feature type="region of interest" description="Disordered" evidence="2">
    <location>
        <begin position="30"/>
        <end position="131"/>
    </location>
</feature>
<feature type="compositionally biased region" description="Basic and acidic residues" evidence="2">
    <location>
        <begin position="285"/>
        <end position="325"/>
    </location>
</feature>
<feature type="compositionally biased region" description="Polar residues" evidence="2">
    <location>
        <begin position="243"/>
        <end position="255"/>
    </location>
</feature>
<reference evidence="3 4" key="1">
    <citation type="submission" date="2016-09" db="EMBL/GenBank/DDBJ databases">
        <title>Extensive genetic diversity and differential bi-allelic expression allows diatom success in the polar Southern Ocean.</title>
        <authorList>
            <consortium name="DOE Joint Genome Institute"/>
            <person name="Mock T."/>
            <person name="Otillar R.P."/>
            <person name="Strauss J."/>
            <person name="Dupont C."/>
            <person name="Frickenhaus S."/>
            <person name="Maumus F."/>
            <person name="Mcmullan M."/>
            <person name="Sanges R."/>
            <person name="Schmutz J."/>
            <person name="Toseland A."/>
            <person name="Valas R."/>
            <person name="Veluchamy A."/>
            <person name="Ward B.J."/>
            <person name="Allen A."/>
            <person name="Barry K."/>
            <person name="Falciatore A."/>
            <person name="Ferrante M."/>
            <person name="Fortunato A.E."/>
            <person name="Gloeckner G."/>
            <person name="Gruber A."/>
            <person name="Hipkin R."/>
            <person name="Janech M."/>
            <person name="Kroth P."/>
            <person name="Leese F."/>
            <person name="Lindquist E."/>
            <person name="Lyon B.R."/>
            <person name="Martin J."/>
            <person name="Mayer C."/>
            <person name="Parker M."/>
            <person name="Quesneville H."/>
            <person name="Raymond J."/>
            <person name="Uhlig C."/>
            <person name="Valentin K.U."/>
            <person name="Worden A.Z."/>
            <person name="Armbrust E.V."/>
            <person name="Bowler C."/>
            <person name="Green B."/>
            <person name="Moulton V."/>
            <person name="Van Oosterhout C."/>
            <person name="Grigoriev I."/>
        </authorList>
    </citation>
    <scope>NUCLEOTIDE SEQUENCE [LARGE SCALE GENOMIC DNA]</scope>
    <source>
        <strain evidence="3 4">CCMP1102</strain>
    </source>
</reference>
<evidence type="ECO:0008006" key="5">
    <source>
        <dbReference type="Google" id="ProtNLM"/>
    </source>
</evidence>
<comment type="similarity">
    <text evidence="1">Belongs to the RRP15 family.</text>
</comment>
<evidence type="ECO:0000256" key="2">
    <source>
        <dbReference type="SAM" id="MobiDB-lite"/>
    </source>
</evidence>
<name>A0A1E7EJK0_9STRA</name>
<dbReference type="KEGG" id="fcy:FRACYDRAFT_204307"/>
<dbReference type="EMBL" id="KV784464">
    <property type="protein sequence ID" value="OEU05803.1"/>
    <property type="molecule type" value="Genomic_DNA"/>
</dbReference>
<dbReference type="PANTHER" id="PTHR13245:SF14">
    <property type="entry name" value="RRP15-LIKE PROTEIN"/>
    <property type="match status" value="1"/>
</dbReference>
<feature type="region of interest" description="Disordered" evidence="2">
    <location>
        <begin position="243"/>
        <end position="266"/>
    </location>
</feature>
<evidence type="ECO:0000313" key="3">
    <source>
        <dbReference type="EMBL" id="OEU05803.1"/>
    </source>
</evidence>
<dbReference type="InterPro" id="IPR012459">
    <property type="entry name" value="Rrp15"/>
</dbReference>
<feature type="compositionally biased region" description="Acidic residues" evidence="2">
    <location>
        <begin position="74"/>
        <end position="100"/>
    </location>
</feature>
<dbReference type="GO" id="GO:0030687">
    <property type="term" value="C:preribosome, large subunit precursor"/>
    <property type="evidence" value="ECO:0007669"/>
    <property type="project" value="TreeGrafter"/>
</dbReference>
<evidence type="ECO:0000256" key="1">
    <source>
        <dbReference type="ARBA" id="ARBA00007462"/>
    </source>
</evidence>
<evidence type="ECO:0000313" key="4">
    <source>
        <dbReference type="Proteomes" id="UP000095751"/>
    </source>
</evidence>
<dbReference type="OrthoDB" id="20949at2759"/>
<dbReference type="InParanoid" id="A0A1E7EJK0"/>
<proteinExistence type="inferred from homology"/>
<dbReference type="AlphaFoldDB" id="A0A1E7EJK0"/>
<dbReference type="GO" id="GO:0000470">
    <property type="term" value="P:maturation of LSU-rRNA"/>
    <property type="evidence" value="ECO:0007669"/>
    <property type="project" value="TreeGrafter"/>
</dbReference>
<dbReference type="PANTHER" id="PTHR13245">
    <property type="entry name" value="RRP15-LIKE PROTEIN"/>
    <property type="match status" value="1"/>
</dbReference>
<dbReference type="Pfam" id="PF07890">
    <property type="entry name" value="Rrp15p"/>
    <property type="match status" value="1"/>
</dbReference>
<sequence>MFLINIYFIISLINFKDKVAHTNNTKMAKKGKKQAVPALEEDLDRFAGSSDEDEEIMKPPAPSASEQEDQNHDADEENDSDASGELPDDDDEFPPQDDEYPNNSESNGKEITKYEDDDSDSSSIEEEEDAATKMANAMGRILGTTVDPKKTHTTSVVLAKTVTPLQKLLHKEKVEQKAMKDKRQSNRERNLTALHIPLSIATTNTIELGVGLSISKELEQERLHRRVATRGVVALFNAITQHQRSTNDADTNNVSSKRKAGETSKLTKHGFLDKIKAAAVTKGSDNTKEIEGEKPTDIGDKKEKKSPSWGALKDDYMLNSKKWDEEPSDDGSENSDKSDDAKDKDKSKGKQRKKPRFNSKR</sequence>
<protein>
    <recommendedName>
        <fullName evidence="5">RRP15-like protein</fullName>
    </recommendedName>
</protein>
<dbReference type="Proteomes" id="UP000095751">
    <property type="component" value="Unassembled WGS sequence"/>
</dbReference>
<gene>
    <name evidence="3" type="ORF">FRACYDRAFT_204307</name>
</gene>
<accession>A0A1E7EJK0</accession>
<feature type="compositionally biased region" description="Acidic residues" evidence="2">
    <location>
        <begin position="115"/>
        <end position="129"/>
    </location>
</feature>
<feature type="region of interest" description="Disordered" evidence="2">
    <location>
        <begin position="282"/>
        <end position="361"/>
    </location>
</feature>
<feature type="compositionally biased region" description="Basic residues" evidence="2">
    <location>
        <begin position="349"/>
        <end position="361"/>
    </location>
</feature>
<dbReference type="GO" id="GO:0000460">
    <property type="term" value="P:maturation of 5.8S rRNA"/>
    <property type="evidence" value="ECO:0007669"/>
    <property type="project" value="TreeGrafter"/>
</dbReference>
<feature type="compositionally biased region" description="Basic and acidic residues" evidence="2">
    <location>
        <begin position="334"/>
        <end position="348"/>
    </location>
</feature>
<organism evidence="3 4">
    <name type="scientific">Fragilariopsis cylindrus CCMP1102</name>
    <dbReference type="NCBI Taxonomy" id="635003"/>
    <lineage>
        <taxon>Eukaryota</taxon>
        <taxon>Sar</taxon>
        <taxon>Stramenopiles</taxon>
        <taxon>Ochrophyta</taxon>
        <taxon>Bacillariophyta</taxon>
        <taxon>Bacillariophyceae</taxon>
        <taxon>Bacillariophycidae</taxon>
        <taxon>Bacillariales</taxon>
        <taxon>Bacillariaceae</taxon>
        <taxon>Fragilariopsis</taxon>
    </lineage>
</organism>